<proteinExistence type="predicted"/>
<keyword evidence="3" id="KW-1185">Reference proteome</keyword>
<reference evidence="2 3" key="1">
    <citation type="journal article" date="2020" name="bioRxiv">
        <title>Whole genome comparisons of ergot fungi reveals the divergence and evolution of species within the genus Claviceps are the result of varying mechanisms driving genome evolution and host range expansion.</title>
        <authorList>
            <person name="Wyka S.A."/>
            <person name="Mondo S.J."/>
            <person name="Liu M."/>
            <person name="Dettman J."/>
            <person name="Nalam V."/>
            <person name="Broders K.D."/>
        </authorList>
    </citation>
    <scope>NUCLEOTIDE SEQUENCE [LARGE SCALE GENOMIC DNA]</scope>
    <source>
        <strain evidence="2 3">Clav52</strain>
    </source>
</reference>
<protein>
    <submittedName>
        <fullName evidence="2">Uncharacterized protein</fullName>
    </submittedName>
</protein>
<name>A0A9P7QBU7_9HYPO</name>
<evidence type="ECO:0000256" key="1">
    <source>
        <dbReference type="SAM" id="MobiDB-lite"/>
    </source>
</evidence>
<accession>A0A9P7QBU7</accession>
<dbReference type="Proteomes" id="UP000707071">
    <property type="component" value="Unassembled WGS sequence"/>
</dbReference>
<sequence>MAERTHTIFPHPVQYGQTVSQAPRWEPTTKISITHRNLIYQGLKRRYEELQELQDRAREHAAPDLHFYFDAGIMPSTPPTEPTEPTEPLEYAATGAGVPWRIEAQRAEMSDTPGEAEDYQDVGTYSGASGSGVANASLWDCRERDAIKRALDRKIEMLDQDPGLDHLSPESDTFAGILEELLDHLEAHCCPRDDAASEQMAASEGSGRQADDLHRHHACVSFKYMECLQKHIDQLWYFQFDDNMSSMRRTRQSSPQARAAMRNSRGVSSPLVDGYTPD</sequence>
<organism evidence="2 3">
    <name type="scientific">Claviceps aff. purpurea</name>
    <dbReference type="NCBI Taxonomy" id="1967640"/>
    <lineage>
        <taxon>Eukaryota</taxon>
        <taxon>Fungi</taxon>
        <taxon>Dikarya</taxon>
        <taxon>Ascomycota</taxon>
        <taxon>Pezizomycotina</taxon>
        <taxon>Sordariomycetes</taxon>
        <taxon>Hypocreomycetidae</taxon>
        <taxon>Hypocreales</taxon>
        <taxon>Clavicipitaceae</taxon>
        <taxon>Claviceps</taxon>
    </lineage>
</organism>
<evidence type="ECO:0000313" key="3">
    <source>
        <dbReference type="Proteomes" id="UP000707071"/>
    </source>
</evidence>
<feature type="region of interest" description="Disordered" evidence="1">
    <location>
        <begin position="248"/>
        <end position="278"/>
    </location>
</feature>
<gene>
    <name evidence="2" type="ORF">E4U09_005468</name>
</gene>
<evidence type="ECO:0000313" key="2">
    <source>
        <dbReference type="EMBL" id="KAG6288611.1"/>
    </source>
</evidence>
<dbReference type="AlphaFoldDB" id="A0A9P7QBU7"/>
<dbReference type="EMBL" id="SRRH01000460">
    <property type="protein sequence ID" value="KAG6288611.1"/>
    <property type="molecule type" value="Genomic_DNA"/>
</dbReference>
<comment type="caution">
    <text evidence="2">The sequence shown here is derived from an EMBL/GenBank/DDBJ whole genome shotgun (WGS) entry which is preliminary data.</text>
</comment>